<organism evidence="1 2">
    <name type="scientific">Galdieria sulphuraria</name>
    <name type="common">Red alga</name>
    <dbReference type="NCBI Taxonomy" id="130081"/>
    <lineage>
        <taxon>Eukaryota</taxon>
        <taxon>Rhodophyta</taxon>
        <taxon>Bangiophyceae</taxon>
        <taxon>Galdieriales</taxon>
        <taxon>Galdieriaceae</taxon>
        <taxon>Galdieria</taxon>
    </lineage>
</organism>
<dbReference type="AlphaFoldDB" id="M2X3X4"/>
<evidence type="ECO:0000313" key="1">
    <source>
        <dbReference type="EMBL" id="EME31130.1"/>
    </source>
</evidence>
<keyword evidence="2" id="KW-1185">Reference proteome</keyword>
<proteinExistence type="predicted"/>
<dbReference type="OrthoDB" id="10267535at2759"/>
<dbReference type="InterPro" id="IPR029044">
    <property type="entry name" value="Nucleotide-diphossugar_trans"/>
</dbReference>
<dbReference type="Gramene" id="EME31130">
    <property type="protein sequence ID" value="EME31130"/>
    <property type="gene ID" value="Gasu_16270"/>
</dbReference>
<dbReference type="OMA" id="YRICIEY"/>
<dbReference type="SUPFAM" id="SSF53448">
    <property type="entry name" value="Nucleotide-diphospho-sugar transferases"/>
    <property type="match status" value="1"/>
</dbReference>
<dbReference type="RefSeq" id="XP_005707650.1">
    <property type="nucleotide sequence ID" value="XM_005707593.1"/>
</dbReference>
<name>M2X3X4_GALSU</name>
<dbReference type="GeneID" id="17089804"/>
<reference evidence="2" key="1">
    <citation type="journal article" date="2013" name="Science">
        <title>Gene transfer from bacteria and archaea facilitated evolution of an extremophilic eukaryote.</title>
        <authorList>
            <person name="Schonknecht G."/>
            <person name="Chen W.H."/>
            <person name="Ternes C.M."/>
            <person name="Barbier G.G."/>
            <person name="Shrestha R.P."/>
            <person name="Stanke M."/>
            <person name="Brautigam A."/>
            <person name="Baker B.J."/>
            <person name="Banfield J.F."/>
            <person name="Garavito R.M."/>
            <person name="Carr K."/>
            <person name="Wilkerson C."/>
            <person name="Rensing S.A."/>
            <person name="Gagneul D."/>
            <person name="Dickenson N.E."/>
            <person name="Oesterhelt C."/>
            <person name="Lercher M.J."/>
            <person name="Weber A.P."/>
        </authorList>
    </citation>
    <scope>NUCLEOTIDE SEQUENCE [LARGE SCALE GENOMIC DNA]</scope>
    <source>
        <strain evidence="2">074W</strain>
    </source>
</reference>
<accession>M2X3X4</accession>
<protein>
    <submittedName>
        <fullName evidence="1">Uncharacterized protein</fullName>
    </submittedName>
</protein>
<dbReference type="KEGG" id="gsl:Gasu_16270"/>
<gene>
    <name evidence="1" type="ORF">Gasu_16270</name>
</gene>
<dbReference type="Proteomes" id="UP000030680">
    <property type="component" value="Unassembled WGS sequence"/>
</dbReference>
<sequence>MSQVRSWTFNMFLAFGRKFLFLSLLFLFLLFFTFLLNFTNWKSLSAQQKGVYFESQFSESNQSIPFLCTSLEFNHHNFTERLINSVDYPTKHFVVVVAGFDSSARQIARWIAENFKQVKIVWESSRIGGTGGFNICLRYMHEFYRERWGLIVNNDVYFPSGSLKSLKYQTELTLLEDPHLCLGFVSFRNMHFGYSGFVATSRLVQYAGYFDENLFPAYYDDNELDIRLREVNRNDDVCTRHDIVFSNGIHHGIEDQQGYLSGTAIYLDEHENSSFRDAQRRGSRNNPVYVAEKWGCQGTDWNSCSYKRPFNKSYLSLKDWRFDPVYRICIEYGKFARHDRCTYDLELLNSQLDNVES</sequence>
<dbReference type="Gene3D" id="3.90.550.10">
    <property type="entry name" value="Spore Coat Polysaccharide Biosynthesis Protein SpsA, Chain A"/>
    <property type="match status" value="1"/>
</dbReference>
<evidence type="ECO:0000313" key="2">
    <source>
        <dbReference type="Proteomes" id="UP000030680"/>
    </source>
</evidence>
<dbReference type="EMBL" id="KB454494">
    <property type="protein sequence ID" value="EME31130.1"/>
    <property type="molecule type" value="Genomic_DNA"/>
</dbReference>